<gene>
    <name evidence="1" type="ORF">MC7420_6602</name>
</gene>
<name>B4W426_9CYAN</name>
<sequence length="38" mass="4280">MICNVNQQLITEDITLYSLPDDLEDLVSILVGITDRES</sequence>
<dbReference type="AlphaFoldDB" id="B4W426"/>
<dbReference type="Proteomes" id="UP000003835">
    <property type="component" value="Unassembled WGS sequence"/>
</dbReference>
<dbReference type="HOGENOM" id="CLU_3326809_0_0_3"/>
<accession>B4W426</accession>
<dbReference type="EMBL" id="DS989877">
    <property type="protein sequence ID" value="EDX71002.1"/>
    <property type="molecule type" value="Genomic_DNA"/>
</dbReference>
<protein>
    <submittedName>
        <fullName evidence="1">Uncharacterized protein</fullName>
    </submittedName>
</protein>
<evidence type="ECO:0000313" key="1">
    <source>
        <dbReference type="EMBL" id="EDX71002.1"/>
    </source>
</evidence>
<reference evidence="1 2" key="1">
    <citation type="submission" date="2008-07" db="EMBL/GenBank/DDBJ databases">
        <authorList>
            <person name="Tandeau de Marsac N."/>
            <person name="Ferriera S."/>
            <person name="Johnson J."/>
            <person name="Kravitz S."/>
            <person name="Beeson K."/>
            <person name="Sutton G."/>
            <person name="Rogers Y.-H."/>
            <person name="Friedman R."/>
            <person name="Frazier M."/>
            <person name="Venter J.C."/>
        </authorList>
    </citation>
    <scope>NUCLEOTIDE SEQUENCE [LARGE SCALE GENOMIC DNA]</scope>
    <source>
        <strain evidence="1 2">PCC 7420</strain>
    </source>
</reference>
<evidence type="ECO:0000313" key="2">
    <source>
        <dbReference type="Proteomes" id="UP000003835"/>
    </source>
</evidence>
<proteinExistence type="predicted"/>
<keyword evidence="2" id="KW-1185">Reference proteome</keyword>
<organism evidence="1 2">
    <name type="scientific">Coleofasciculus chthonoplastes PCC 7420</name>
    <dbReference type="NCBI Taxonomy" id="118168"/>
    <lineage>
        <taxon>Bacteria</taxon>
        <taxon>Bacillati</taxon>
        <taxon>Cyanobacteriota</taxon>
        <taxon>Cyanophyceae</taxon>
        <taxon>Coleofasciculales</taxon>
        <taxon>Coleofasciculaceae</taxon>
        <taxon>Coleofasciculus</taxon>
    </lineage>
</organism>